<organism evidence="1 2">
    <name type="scientific">Hungatella hathewayi DSM 13479</name>
    <dbReference type="NCBI Taxonomy" id="566550"/>
    <lineage>
        <taxon>Bacteria</taxon>
        <taxon>Bacillati</taxon>
        <taxon>Bacillota</taxon>
        <taxon>Clostridia</taxon>
        <taxon>Lachnospirales</taxon>
        <taxon>Lachnospiraceae</taxon>
        <taxon>Hungatella</taxon>
    </lineage>
</organism>
<comment type="caution">
    <text evidence="1">The sequence shown here is derived from an EMBL/GenBank/DDBJ whole genome shotgun (WGS) entry which is preliminary data.</text>
</comment>
<dbReference type="HOGENOM" id="CLU_3209358_0_0_9"/>
<proteinExistence type="predicted"/>
<dbReference type="EMBL" id="ACIO01001148">
    <property type="protein sequence ID" value="EFC94393.1"/>
    <property type="molecule type" value="Genomic_DNA"/>
</dbReference>
<evidence type="ECO:0000313" key="2">
    <source>
        <dbReference type="Proteomes" id="UP000004968"/>
    </source>
</evidence>
<sequence length="45" mass="5092">QEYYQNTLEYGGDFLFAESLEEGRVMVAANRGCLPQAGSTIHRIR</sequence>
<reference evidence="1 2" key="1">
    <citation type="submission" date="2010-01" db="EMBL/GenBank/DDBJ databases">
        <authorList>
            <person name="Weinstock G."/>
            <person name="Sodergren E."/>
            <person name="Clifton S."/>
            <person name="Fulton L."/>
            <person name="Fulton B."/>
            <person name="Courtney L."/>
            <person name="Fronick C."/>
            <person name="Harrison M."/>
            <person name="Strong C."/>
            <person name="Farmer C."/>
            <person name="Delahaunty K."/>
            <person name="Markovic C."/>
            <person name="Hall O."/>
            <person name="Minx P."/>
            <person name="Tomlinson C."/>
            <person name="Mitreva M."/>
            <person name="Nelson J."/>
            <person name="Hou S."/>
            <person name="Wollam A."/>
            <person name="Pepin K.H."/>
            <person name="Johnson M."/>
            <person name="Bhonagiri V."/>
            <person name="Nash W.E."/>
            <person name="Warren W."/>
            <person name="Chinwalla A."/>
            <person name="Mardis E.R."/>
            <person name="Wilson R.K."/>
        </authorList>
    </citation>
    <scope>NUCLEOTIDE SEQUENCE [LARGE SCALE GENOMIC DNA]</scope>
    <source>
        <strain evidence="1 2">DSM 13479</strain>
    </source>
</reference>
<evidence type="ECO:0000313" key="1">
    <source>
        <dbReference type="EMBL" id="EFC94393.1"/>
    </source>
</evidence>
<dbReference type="Proteomes" id="UP000004968">
    <property type="component" value="Unassembled WGS sequence"/>
</dbReference>
<name>D3AUW2_9FIRM</name>
<protein>
    <submittedName>
        <fullName evidence="1">Uncharacterized protein</fullName>
    </submittedName>
</protein>
<feature type="non-terminal residue" evidence="1">
    <location>
        <position position="1"/>
    </location>
</feature>
<dbReference type="AlphaFoldDB" id="D3AUW2"/>
<gene>
    <name evidence="1" type="ORF">CLOSTHATH_07432</name>
</gene>
<accession>D3AUW2</accession>